<comment type="caution">
    <text evidence="5">The sequence shown here is derived from an EMBL/GenBank/DDBJ whole genome shotgun (WGS) entry which is preliminary data.</text>
</comment>
<dbReference type="InterPro" id="IPR036322">
    <property type="entry name" value="WD40_repeat_dom_sf"/>
</dbReference>
<keyword evidence="2" id="KW-0677">Repeat</keyword>
<dbReference type="SUPFAM" id="SSF50978">
    <property type="entry name" value="WD40 repeat-like"/>
    <property type="match status" value="1"/>
</dbReference>
<evidence type="ECO:0000256" key="4">
    <source>
        <dbReference type="SAM" id="MobiDB-lite"/>
    </source>
</evidence>
<dbReference type="SMART" id="SM00320">
    <property type="entry name" value="WD40"/>
    <property type="match status" value="6"/>
</dbReference>
<dbReference type="PROSITE" id="PS00678">
    <property type="entry name" value="WD_REPEATS_1"/>
    <property type="match status" value="2"/>
</dbReference>
<organism evidence="5 6">
    <name type="scientific">Planoprotostelium fungivorum</name>
    <dbReference type="NCBI Taxonomy" id="1890364"/>
    <lineage>
        <taxon>Eukaryota</taxon>
        <taxon>Amoebozoa</taxon>
        <taxon>Evosea</taxon>
        <taxon>Variosea</taxon>
        <taxon>Cavosteliida</taxon>
        <taxon>Cavosteliaceae</taxon>
        <taxon>Planoprotostelium</taxon>
    </lineage>
</organism>
<evidence type="ECO:0000256" key="1">
    <source>
        <dbReference type="ARBA" id="ARBA00022574"/>
    </source>
</evidence>
<dbReference type="GO" id="GO:0044458">
    <property type="term" value="P:motile cilium assembly"/>
    <property type="evidence" value="ECO:0007669"/>
    <property type="project" value="TreeGrafter"/>
</dbReference>
<feature type="compositionally biased region" description="Basic and acidic residues" evidence="4">
    <location>
        <begin position="687"/>
        <end position="697"/>
    </location>
</feature>
<dbReference type="InterPro" id="IPR052803">
    <property type="entry name" value="Cilium-Associated_Jouberin"/>
</dbReference>
<dbReference type="InterPro" id="IPR001680">
    <property type="entry name" value="WD40_rpt"/>
</dbReference>
<gene>
    <name evidence="5" type="ORF">PROFUN_04740</name>
</gene>
<dbReference type="Gene3D" id="2.130.10.10">
    <property type="entry name" value="YVTN repeat-like/Quinoprotein amine dehydrogenase"/>
    <property type="match status" value="1"/>
</dbReference>
<feature type="compositionally biased region" description="Basic and acidic residues" evidence="4">
    <location>
        <begin position="735"/>
        <end position="748"/>
    </location>
</feature>
<keyword evidence="6" id="KW-1185">Reference proteome</keyword>
<feature type="compositionally biased region" description="Polar residues" evidence="4">
    <location>
        <begin position="641"/>
        <end position="660"/>
    </location>
</feature>
<dbReference type="InterPro" id="IPR020472">
    <property type="entry name" value="WD40_PAC1"/>
</dbReference>
<proteinExistence type="predicted"/>
<feature type="repeat" description="WD" evidence="3">
    <location>
        <begin position="373"/>
        <end position="414"/>
    </location>
</feature>
<sequence length="891" mass="101478">MSSDEDENIDELTAILIHGTDLLKPDSRLFNPVVRFHFVQRETGEYLQKTKTGKLLFRGYGQDDYQPPEEKKRETDDDIQLTSFESLSYDLKQSPFYAIRSQGPQILILDEIYASTTHDDVLLLIEIIEYQTPKMKRISIIPAVAAKKIVQDEETEKISLPIAWAFMKMVGEREEANHGDRARLQLYEYKKNKKPRRPLDGEIIPEVFYQYQREKRKAYPSTIYLTVKEAKLNNDQWNVAGDYALNLSSKGSPGGLTVQSSLQLTGTNPLRNSKSMGKLAMRTSTSKGLMRATSMRDLTVNEDAVSRGAQDLYEIPPEVGSTQVLHRIRGGFLNCLFVKFAPDGRHVACACSTQILFVINIYNVEDGSCALTLSGHHDNIYHLDWNMSGTEVASASSDGTAKIWDVEEPHRSPEIYQHTSYVYTAIFHPSARVLVTAGYDRVLRFWDRDSSSIIGTIDAAHKAAINAITFDVSNAGPRSKLYSGDAEGVVKIWMRKAALGWNYECLCTVNQYKGIPVNHLVMSPLGKCLLVQLKEDKLFSLDLRFFEPLRDYLGHTNKESIIKGDFSYDGQFIVSGSEDSQMYIWDVDSGECIYKLPSEEAKTMNGPITCTAWSPKGDIIAACSHDTDVITLVSVNISRPTKTSSLQKTQTNRRTESNAQEAPPPTMDALHYLSNLPSPPPLKTGKRREEGGHRRIDYGTSSISAERDMMETNREPKFRGLWSGTRPFDNTPEVEFQRQREEQRKNRLENTLSRVRAERSGVPYDAGRHHDEETSDGQKLIETEEERDARIEATIRAEKKEKKEKDKKDKKDKKEKKESKDKKEREEEVVVVDDEDENRGEELRGGDEAEIHTHRVEHKEEEKIEYQEEKTGREKKDIQELEAEEIEDMDD</sequence>
<dbReference type="InterPro" id="IPR019775">
    <property type="entry name" value="WD40_repeat_CS"/>
</dbReference>
<feature type="compositionally biased region" description="Basic and acidic residues" evidence="4">
    <location>
        <begin position="815"/>
        <end position="828"/>
    </location>
</feature>
<feature type="compositionally biased region" description="Basic and acidic residues" evidence="4">
    <location>
        <begin position="840"/>
        <end position="879"/>
    </location>
</feature>
<dbReference type="PROSITE" id="PS50294">
    <property type="entry name" value="WD_REPEATS_REGION"/>
    <property type="match status" value="3"/>
</dbReference>
<evidence type="ECO:0000313" key="5">
    <source>
        <dbReference type="EMBL" id="PRP82877.1"/>
    </source>
</evidence>
<dbReference type="InterPro" id="IPR015943">
    <property type="entry name" value="WD40/YVTN_repeat-like_dom_sf"/>
</dbReference>
<dbReference type="EMBL" id="MDYQ01000094">
    <property type="protein sequence ID" value="PRP82877.1"/>
    <property type="molecule type" value="Genomic_DNA"/>
</dbReference>
<feature type="region of interest" description="Disordered" evidence="4">
    <location>
        <begin position="641"/>
        <end position="703"/>
    </location>
</feature>
<feature type="repeat" description="WD" evidence="3">
    <location>
        <begin position="566"/>
        <end position="595"/>
    </location>
</feature>
<keyword evidence="1 3" id="KW-0853">WD repeat</keyword>
<dbReference type="CDD" id="cd00200">
    <property type="entry name" value="WD40"/>
    <property type="match status" value="1"/>
</dbReference>
<feature type="compositionally biased region" description="Acidic residues" evidence="4">
    <location>
        <begin position="880"/>
        <end position="891"/>
    </location>
</feature>
<reference evidence="5 6" key="1">
    <citation type="journal article" date="2018" name="Genome Biol. Evol.">
        <title>Multiple Roots of Fruiting Body Formation in Amoebozoa.</title>
        <authorList>
            <person name="Hillmann F."/>
            <person name="Forbes G."/>
            <person name="Novohradska S."/>
            <person name="Ferling I."/>
            <person name="Riege K."/>
            <person name="Groth M."/>
            <person name="Westermann M."/>
            <person name="Marz M."/>
            <person name="Spaller T."/>
            <person name="Winckler T."/>
            <person name="Schaap P."/>
            <person name="Glockner G."/>
        </authorList>
    </citation>
    <scope>NUCLEOTIDE SEQUENCE [LARGE SCALE GENOMIC DNA]</scope>
    <source>
        <strain evidence="5 6">Jena</strain>
    </source>
</reference>
<dbReference type="GO" id="GO:0036064">
    <property type="term" value="C:ciliary basal body"/>
    <property type="evidence" value="ECO:0007669"/>
    <property type="project" value="TreeGrafter"/>
</dbReference>
<protein>
    <submittedName>
        <fullName evidence="5">Ahi1 protein-like</fullName>
    </submittedName>
</protein>
<dbReference type="InParanoid" id="A0A2P6NFY8"/>
<dbReference type="STRING" id="1890364.A0A2P6NFY8"/>
<dbReference type="OrthoDB" id="2096344at2759"/>
<dbReference type="PRINTS" id="PR00320">
    <property type="entry name" value="GPROTEINBRPT"/>
</dbReference>
<feature type="repeat" description="WD" evidence="3">
    <location>
        <begin position="415"/>
        <end position="456"/>
    </location>
</feature>
<name>A0A2P6NFY8_9EUKA</name>
<feature type="compositionally biased region" description="Basic and acidic residues" evidence="4">
    <location>
        <begin position="779"/>
        <end position="809"/>
    </location>
</feature>
<dbReference type="PROSITE" id="PS50082">
    <property type="entry name" value="WD_REPEATS_2"/>
    <property type="match status" value="3"/>
</dbReference>
<dbReference type="PANTHER" id="PTHR44499:SF1">
    <property type="entry name" value="JOUBERIN"/>
    <property type="match status" value="1"/>
</dbReference>
<feature type="region of interest" description="Disordered" evidence="4">
    <location>
        <begin position="718"/>
        <end position="891"/>
    </location>
</feature>
<dbReference type="PANTHER" id="PTHR44499">
    <property type="entry name" value="JOUBERIN"/>
    <property type="match status" value="1"/>
</dbReference>
<evidence type="ECO:0000313" key="6">
    <source>
        <dbReference type="Proteomes" id="UP000241769"/>
    </source>
</evidence>
<dbReference type="Proteomes" id="UP000241769">
    <property type="component" value="Unassembled WGS sequence"/>
</dbReference>
<evidence type="ECO:0000256" key="3">
    <source>
        <dbReference type="PROSITE-ProRule" id="PRU00221"/>
    </source>
</evidence>
<evidence type="ECO:0000256" key="2">
    <source>
        <dbReference type="ARBA" id="ARBA00022737"/>
    </source>
</evidence>
<feature type="compositionally biased region" description="Acidic residues" evidence="4">
    <location>
        <begin position="829"/>
        <end position="839"/>
    </location>
</feature>
<dbReference type="AlphaFoldDB" id="A0A2P6NFY8"/>
<accession>A0A2P6NFY8</accession>
<dbReference type="Pfam" id="PF00400">
    <property type="entry name" value="WD40"/>
    <property type="match status" value="4"/>
</dbReference>